<dbReference type="EMBL" id="CM010632">
    <property type="protein sequence ID" value="RID61734.1"/>
    <property type="molecule type" value="Genomic_DNA"/>
</dbReference>
<evidence type="ECO:0008006" key="5">
    <source>
        <dbReference type="Google" id="ProtNLM"/>
    </source>
</evidence>
<name>A0A397ZBT7_BRACM</name>
<accession>A0A397ZBT7</accession>
<sequence>MANHKNLFFLCFLIGLGLCSARRALLSSYEPEDEVAGYGEKSSLHAGYGIGVDAGVGVGGGGGEGGGAGYGGAEGIGGGGGGGHGGGAGGGGGGDVHGEDLLLG</sequence>
<feature type="chain" id="PRO_5017322059" description="Glycine-rich protein" evidence="2">
    <location>
        <begin position="22"/>
        <end position="104"/>
    </location>
</feature>
<feature type="compositionally biased region" description="Gly residues" evidence="1">
    <location>
        <begin position="81"/>
        <end position="95"/>
    </location>
</feature>
<proteinExistence type="predicted"/>
<evidence type="ECO:0000256" key="1">
    <source>
        <dbReference type="SAM" id="MobiDB-lite"/>
    </source>
</evidence>
<evidence type="ECO:0000313" key="3">
    <source>
        <dbReference type="EMBL" id="RID61734.1"/>
    </source>
</evidence>
<feature type="region of interest" description="Disordered" evidence="1">
    <location>
        <begin position="81"/>
        <end position="104"/>
    </location>
</feature>
<organism evidence="3 4">
    <name type="scientific">Brassica campestris</name>
    <name type="common">Field mustard</name>
    <dbReference type="NCBI Taxonomy" id="3711"/>
    <lineage>
        <taxon>Eukaryota</taxon>
        <taxon>Viridiplantae</taxon>
        <taxon>Streptophyta</taxon>
        <taxon>Embryophyta</taxon>
        <taxon>Tracheophyta</taxon>
        <taxon>Spermatophyta</taxon>
        <taxon>Magnoliopsida</taxon>
        <taxon>eudicotyledons</taxon>
        <taxon>Gunneridae</taxon>
        <taxon>Pentapetalae</taxon>
        <taxon>rosids</taxon>
        <taxon>malvids</taxon>
        <taxon>Brassicales</taxon>
        <taxon>Brassicaceae</taxon>
        <taxon>Brassiceae</taxon>
        <taxon>Brassica</taxon>
    </lineage>
</organism>
<reference evidence="3 4" key="1">
    <citation type="submission" date="2018-06" db="EMBL/GenBank/DDBJ databases">
        <title>WGS assembly of Brassica rapa FPsc.</title>
        <authorList>
            <person name="Bowman J."/>
            <person name="Kohchi T."/>
            <person name="Yamato K."/>
            <person name="Jenkins J."/>
            <person name="Shu S."/>
            <person name="Ishizaki K."/>
            <person name="Yamaoka S."/>
            <person name="Nishihama R."/>
            <person name="Nakamura Y."/>
            <person name="Berger F."/>
            <person name="Adam C."/>
            <person name="Aki S."/>
            <person name="Althoff F."/>
            <person name="Araki T."/>
            <person name="Arteaga-Vazquez M."/>
            <person name="Balasubrmanian S."/>
            <person name="Bauer D."/>
            <person name="Boehm C."/>
            <person name="Briginshaw L."/>
            <person name="Caballero-Perez J."/>
            <person name="Catarino B."/>
            <person name="Chen F."/>
            <person name="Chiyoda S."/>
            <person name="Chovatia M."/>
            <person name="Davies K."/>
            <person name="Delmans M."/>
            <person name="Demura T."/>
            <person name="Dierschke T."/>
            <person name="Dolan L."/>
            <person name="Dorantes-Acosta A."/>
            <person name="Eklund D."/>
            <person name="Florent S."/>
            <person name="Flores-Sandoval E."/>
            <person name="Fujiyama A."/>
            <person name="Fukuzawa H."/>
            <person name="Galik B."/>
            <person name="Grimanelli D."/>
            <person name="Grimwood J."/>
            <person name="Grossniklaus U."/>
            <person name="Hamada T."/>
            <person name="Haseloff J."/>
            <person name="Hetherington A."/>
            <person name="Higo A."/>
            <person name="Hirakawa Y."/>
            <person name="Hundley H."/>
            <person name="Ikeda Y."/>
            <person name="Inoue K."/>
            <person name="Inoue S."/>
            <person name="Ishida S."/>
            <person name="Jia Q."/>
            <person name="Kakita M."/>
            <person name="Kanazawa T."/>
            <person name="Kawai Y."/>
            <person name="Kawashima T."/>
            <person name="Kennedy M."/>
            <person name="Kinose K."/>
            <person name="Kinoshita T."/>
            <person name="Kohara Y."/>
            <person name="Koide E."/>
            <person name="Komatsu K."/>
            <person name="Kopischke S."/>
            <person name="Kubo M."/>
            <person name="Kyozuka J."/>
            <person name="Lagercrantz U."/>
            <person name="Lin S."/>
            <person name="Lindquist E."/>
            <person name="Lipzen A."/>
            <person name="Lu C."/>
            <person name="Luna E."/>
            <person name="Martienssen R."/>
            <person name="Minamino N."/>
            <person name="Mizutani M."/>
            <person name="Mizutani M."/>
            <person name="Mochizuki N."/>
            <person name="Monte I."/>
            <person name="Mosher R."/>
            <person name="Nagasaki H."/>
            <person name="Nakagami H."/>
            <person name="Naramoto S."/>
            <person name="Nishitani K."/>
            <person name="Ohtani M."/>
            <person name="Okamoto T."/>
            <person name="Okumura M."/>
            <person name="Phillips J."/>
            <person name="Pollak B."/>
            <person name="Reinders A."/>
            <person name="Roevekamp M."/>
            <person name="Sano R."/>
            <person name="Sawa S."/>
            <person name="Schmid M."/>
            <person name="Shirakawa M."/>
            <person name="Solano R."/>
            <person name="Spunde A."/>
            <person name="Suetsugu N."/>
            <person name="Sugano S."/>
            <person name="Sugiyama A."/>
            <person name="Sun R."/>
            <person name="Suzuki Y."/>
            <person name="Takenaka M."/>
            <person name="Takezawa D."/>
            <person name="Tomogane H."/>
            <person name="Tsuzuki M."/>
            <person name="Ueda T."/>
            <person name="Umeda M."/>
            <person name="Ward J."/>
            <person name="Watanabe Y."/>
            <person name="Yazaki K."/>
            <person name="Yokoyama R."/>
            <person name="Yoshitake Y."/>
            <person name="Yotsui I."/>
            <person name="Zachgo S."/>
            <person name="Schmutz J."/>
        </authorList>
    </citation>
    <scope>NUCLEOTIDE SEQUENCE [LARGE SCALE GENOMIC DNA]</scope>
    <source>
        <strain evidence="4">cv. B-3</strain>
    </source>
</reference>
<evidence type="ECO:0000313" key="4">
    <source>
        <dbReference type="Proteomes" id="UP000264353"/>
    </source>
</evidence>
<evidence type="ECO:0000256" key="2">
    <source>
        <dbReference type="SAM" id="SignalP"/>
    </source>
</evidence>
<dbReference type="AlphaFoldDB" id="A0A397ZBT7"/>
<protein>
    <recommendedName>
        <fullName evidence="5">Glycine-rich protein</fullName>
    </recommendedName>
</protein>
<feature type="signal peptide" evidence="2">
    <location>
        <begin position="1"/>
        <end position="21"/>
    </location>
</feature>
<gene>
    <name evidence="3" type="ORF">BRARA_E00862</name>
</gene>
<keyword evidence="2" id="KW-0732">Signal</keyword>
<dbReference type="Proteomes" id="UP000264353">
    <property type="component" value="Chromosome A5"/>
</dbReference>